<reference evidence="1" key="1">
    <citation type="journal article" date="2021" name="Proc. Natl. Acad. Sci. U.S.A.">
        <title>A Catalog of Tens of Thousands of Viruses from Human Metagenomes Reveals Hidden Associations with Chronic Diseases.</title>
        <authorList>
            <person name="Tisza M.J."/>
            <person name="Buck C.B."/>
        </authorList>
    </citation>
    <scope>NUCLEOTIDE SEQUENCE</scope>
    <source>
        <strain evidence="1">CtsNY46</strain>
    </source>
</reference>
<proteinExistence type="predicted"/>
<dbReference type="EMBL" id="BK016028">
    <property type="protein sequence ID" value="DAF90402.1"/>
    <property type="molecule type" value="Genomic_DNA"/>
</dbReference>
<organism evidence="1">
    <name type="scientific">Myoviridae sp. ctsNY46</name>
    <dbReference type="NCBI Taxonomy" id="2825192"/>
    <lineage>
        <taxon>Viruses</taxon>
        <taxon>Duplodnaviria</taxon>
        <taxon>Heunggongvirae</taxon>
        <taxon>Uroviricota</taxon>
        <taxon>Caudoviricetes</taxon>
    </lineage>
</organism>
<accession>A0A8S5U7K4</accession>
<sequence length="577" mass="64809">MSYKIYAGTQNGVDSWENRVCIYAPGSALETTKLISPTLTREFGKAGSLEFTIPLGNVAHSALQKLKTVVSVEQDGKEIWQGRVMSHEQDFLLRQKVYCEGELAYLNDTDVPPYTAKDVTIRQFLDFLCKNHTSLTDSYKSFRIGNVTVEEQKRYVPVAEKCYLKLDYAASSPDEQGDYYQTWGLYSQNGNRLEESFSYIFSDYEEVQTPPAQNWPLNEIVTGKEYLAWRTGDNQFTLCRNAVSQGSKTYDAEQTIVTPSITTPIETYKFDATIKVAKKDTESTTYSIKTEKDGTVNVYVNGEKSADYTPQLVEELHEFGDGKNYGKTWDILQSELVDVYGGYLVTRHETIPYPLFPGLNKRARYLDYVQDATERNVQGIAFGTNLLDLTSYVKAEDIVTRVIAIGKKKSGWFLWETTNTLTATANDTTAQQLYGLITRYLILDGTANTQQSLQDAADTELGKHLRLADGITVKAVDLKDAGVDVDRIAFGKLTHIISAPHGIDVWINCNKLVEPLDNKPDKKVFTFGKKFSSISDLQALSARKATTAYDLSRTLKEYASNVQSYALQTMEADDETI</sequence>
<protein>
    <submittedName>
        <fullName evidence="1">Endopeptidase tail</fullName>
    </submittedName>
</protein>
<name>A0A8S5U7K4_9CAUD</name>
<evidence type="ECO:0000313" key="1">
    <source>
        <dbReference type="EMBL" id="DAF90402.1"/>
    </source>
</evidence>